<evidence type="ECO:0000256" key="2">
    <source>
        <dbReference type="SAM" id="Phobius"/>
    </source>
</evidence>
<keyword evidence="2" id="KW-0472">Membrane</keyword>
<evidence type="ECO:0000256" key="1">
    <source>
        <dbReference type="SAM" id="MobiDB-lite"/>
    </source>
</evidence>
<feature type="region of interest" description="Disordered" evidence="1">
    <location>
        <begin position="45"/>
        <end position="81"/>
    </location>
</feature>
<evidence type="ECO:0008006" key="5">
    <source>
        <dbReference type="Google" id="ProtNLM"/>
    </source>
</evidence>
<organism evidence="3 4">
    <name type="scientific">Cellulomonas alba</name>
    <dbReference type="NCBI Taxonomy" id="3053467"/>
    <lineage>
        <taxon>Bacteria</taxon>
        <taxon>Bacillati</taxon>
        <taxon>Actinomycetota</taxon>
        <taxon>Actinomycetes</taxon>
        <taxon>Micrococcales</taxon>
        <taxon>Cellulomonadaceae</taxon>
        <taxon>Cellulomonas</taxon>
    </lineage>
</organism>
<dbReference type="Proteomes" id="UP001529338">
    <property type="component" value="Unassembled WGS sequence"/>
</dbReference>
<name>A0ABT7SGC8_9CELL</name>
<gene>
    <name evidence="3" type="ORF">QRT04_09935</name>
</gene>
<accession>A0ABT7SGC8</accession>
<reference evidence="3 4" key="1">
    <citation type="submission" date="2023-06" db="EMBL/GenBank/DDBJ databases">
        <title>Cellulomonas sp. MW4 Whole genome sequence.</title>
        <authorList>
            <person name="Park S."/>
        </authorList>
    </citation>
    <scope>NUCLEOTIDE SEQUENCE [LARGE SCALE GENOMIC DNA]</scope>
    <source>
        <strain evidence="3 4">MW4</strain>
    </source>
</reference>
<keyword evidence="2" id="KW-1133">Transmembrane helix</keyword>
<evidence type="ECO:0000313" key="3">
    <source>
        <dbReference type="EMBL" id="MDM7855250.1"/>
    </source>
</evidence>
<keyword evidence="2" id="KW-0812">Transmembrane</keyword>
<dbReference type="RefSeq" id="WP_289455052.1">
    <property type="nucleotide sequence ID" value="NZ_JAUCGQ010000001.1"/>
</dbReference>
<proteinExistence type="predicted"/>
<keyword evidence="4" id="KW-1185">Reference proteome</keyword>
<evidence type="ECO:0000313" key="4">
    <source>
        <dbReference type="Proteomes" id="UP001529338"/>
    </source>
</evidence>
<protein>
    <recommendedName>
        <fullName evidence="5">DUF4232 domain-containing protein</fullName>
    </recommendedName>
</protein>
<feature type="compositionally biased region" description="Low complexity" evidence="1">
    <location>
        <begin position="49"/>
        <end position="81"/>
    </location>
</feature>
<comment type="caution">
    <text evidence="3">The sequence shown here is derived from an EMBL/GenBank/DDBJ whole genome shotgun (WGS) entry which is preliminary data.</text>
</comment>
<feature type="transmembrane region" description="Helical" evidence="2">
    <location>
        <begin position="20"/>
        <end position="38"/>
    </location>
</feature>
<sequence length="213" mass="21437">MGVVRPSGPLPSRVYWRRRLVVLGVPVLVLALLVWLVAGRGSSDAKADPGAASSPHPSTTAHASTSGGSRPSSSPTPTATAGGVTDCGAAALAVTVVPGATRYAAGVSPAFTVTITNVGTQACLVDAGDAHRAVVVSSGKDRVWSSQDCSRSTTASRVLLLPPGGKDAQRVVWNRVRTAAGCPANLPAPKVGSYKVAFTVGGATAKAAKFRLA</sequence>
<dbReference type="EMBL" id="JAUCGQ010000001">
    <property type="protein sequence ID" value="MDM7855250.1"/>
    <property type="molecule type" value="Genomic_DNA"/>
</dbReference>